<evidence type="ECO:0000313" key="1">
    <source>
        <dbReference type="EMBL" id="GAA1151775.1"/>
    </source>
</evidence>
<gene>
    <name evidence="1" type="ORF">GCM10009606_32960</name>
</gene>
<dbReference type="InterPro" id="IPR029016">
    <property type="entry name" value="GAF-like_dom_sf"/>
</dbReference>
<evidence type="ECO:0008006" key="3">
    <source>
        <dbReference type="Google" id="ProtNLM"/>
    </source>
</evidence>
<dbReference type="EMBL" id="BAAAJE010000017">
    <property type="protein sequence ID" value="GAA1151775.1"/>
    <property type="molecule type" value="Genomic_DNA"/>
</dbReference>
<keyword evidence="2" id="KW-1185">Reference proteome</keyword>
<sequence>MSELGPKPAEFRQELARLAASSLNIEERGAAILEQLGRVLSFDVGWLAVRDPERSRHVPVATTGSAAPLQDYFARPEADEEVDRLGLNRRRPPMLASESPIPLPELRSWADHLIPAGFQQGLAAGLFTPEGRLIGSLRLLSGDASRPNDADRRLAAAVTTAIATNLDRTKDIAETARMLHSASAGVVLTRGGDVLPLPGLDDARLLSPGSRVLAVAAEELAQSGPYISFLARTPDTQAEQLVRVVALDFSCQVLDHLSAAVLLCPPGDVRGLTTLDLRVLGHLVEGVSDVSALAAALGVPTPTVFDSLARSLTALGTADLTVAAVRAVSGGIRLPPGLVGEP</sequence>
<dbReference type="Proteomes" id="UP001499979">
    <property type="component" value="Unassembled WGS sequence"/>
</dbReference>
<reference evidence="2" key="1">
    <citation type="journal article" date="2019" name="Int. J. Syst. Evol. Microbiol.">
        <title>The Global Catalogue of Microorganisms (GCM) 10K type strain sequencing project: providing services to taxonomists for standard genome sequencing and annotation.</title>
        <authorList>
            <consortium name="The Broad Institute Genomics Platform"/>
            <consortium name="The Broad Institute Genome Sequencing Center for Infectious Disease"/>
            <person name="Wu L."/>
            <person name="Ma J."/>
        </authorList>
    </citation>
    <scope>NUCLEOTIDE SEQUENCE [LARGE SCALE GENOMIC DNA]</scope>
    <source>
        <strain evidence="2">JCM 11813</strain>
    </source>
</reference>
<dbReference type="Gene3D" id="3.30.450.40">
    <property type="match status" value="1"/>
</dbReference>
<proteinExistence type="predicted"/>
<evidence type="ECO:0000313" key="2">
    <source>
        <dbReference type="Proteomes" id="UP001499979"/>
    </source>
</evidence>
<name>A0ABP4F567_9ACTN</name>
<accession>A0ABP4F567</accession>
<organism evidence="1 2">
    <name type="scientific">Nocardioides aquiterrae</name>
    <dbReference type="NCBI Taxonomy" id="203799"/>
    <lineage>
        <taxon>Bacteria</taxon>
        <taxon>Bacillati</taxon>
        <taxon>Actinomycetota</taxon>
        <taxon>Actinomycetes</taxon>
        <taxon>Propionibacteriales</taxon>
        <taxon>Nocardioidaceae</taxon>
        <taxon>Nocardioides</taxon>
    </lineage>
</organism>
<protein>
    <recommendedName>
        <fullName evidence="3">GAF domain-containing protein</fullName>
    </recommendedName>
</protein>
<dbReference type="RefSeq" id="WP_343908689.1">
    <property type="nucleotide sequence ID" value="NZ_BAAAJE010000017.1"/>
</dbReference>
<comment type="caution">
    <text evidence="1">The sequence shown here is derived from an EMBL/GenBank/DDBJ whole genome shotgun (WGS) entry which is preliminary data.</text>
</comment>
<dbReference type="SUPFAM" id="SSF55781">
    <property type="entry name" value="GAF domain-like"/>
    <property type="match status" value="1"/>
</dbReference>